<evidence type="ECO:0000313" key="4">
    <source>
        <dbReference type="Proteomes" id="UP000317494"/>
    </source>
</evidence>
<feature type="domain" description="CS" evidence="2">
    <location>
        <begin position="27"/>
        <end position="155"/>
    </location>
</feature>
<dbReference type="Pfam" id="PF04969">
    <property type="entry name" value="CS"/>
    <property type="match status" value="1"/>
</dbReference>
<dbReference type="Proteomes" id="UP000317494">
    <property type="component" value="Unassembled WGS sequence"/>
</dbReference>
<gene>
    <name evidence="3" type="ORF">SeMB42_g04881</name>
</gene>
<dbReference type="Gene3D" id="1.25.40.10">
    <property type="entry name" value="Tetratricopeptide repeat domain"/>
    <property type="match status" value="1"/>
</dbReference>
<dbReference type="EMBL" id="QEAN01000211">
    <property type="protein sequence ID" value="TPX43050.1"/>
    <property type="molecule type" value="Genomic_DNA"/>
</dbReference>
<dbReference type="InterPro" id="IPR007052">
    <property type="entry name" value="CS_dom"/>
</dbReference>
<dbReference type="SUPFAM" id="SSF81901">
    <property type="entry name" value="HCP-like"/>
    <property type="match status" value="1"/>
</dbReference>
<evidence type="ECO:0000313" key="3">
    <source>
        <dbReference type="EMBL" id="TPX43050.1"/>
    </source>
</evidence>
<proteinExistence type="predicted"/>
<keyword evidence="1" id="KW-1133">Transmembrane helix</keyword>
<reference evidence="3 4" key="1">
    <citation type="journal article" date="2019" name="Sci. Rep.">
        <title>Comparative genomics of chytrid fungi reveal insights into the obligate biotrophic and pathogenic lifestyle of Synchytrium endobioticum.</title>
        <authorList>
            <person name="van de Vossenberg B.T.L.H."/>
            <person name="Warris S."/>
            <person name="Nguyen H.D.T."/>
            <person name="van Gent-Pelzer M.P.E."/>
            <person name="Joly D.L."/>
            <person name="van de Geest H.C."/>
            <person name="Bonants P.J.M."/>
            <person name="Smith D.S."/>
            <person name="Levesque C.A."/>
            <person name="van der Lee T.A.J."/>
        </authorList>
    </citation>
    <scope>NUCLEOTIDE SEQUENCE [LARGE SCALE GENOMIC DNA]</scope>
    <source>
        <strain evidence="3 4">MB42</strain>
    </source>
</reference>
<keyword evidence="4" id="KW-1185">Reference proteome</keyword>
<keyword evidence="1" id="KW-0472">Membrane</keyword>
<sequence>MTEATTSRSREIPEIQLKIAPNPKTIQLFPGGEQYIESLEEGPALTLTVCLPRSAKAKDIKVDYGDDWISVYCEGDQKVEGKLFGTINRHDVVWQLETSKDGQGEVGSLSKQDSNFAEIHNILTKTIKDNQSPCDSKVLTVNMEKITSARWPVLVNGPHNEKIDPHSLYRLAERDLHEARGTSNQIEALQYNIDALAKLKNSAEHNNIPSILRLAAWYQFGAEASNNIPVKRDVELAFDLNLKAAELGNCEACYILGGAYAHVGGNSFDKAIDFGRALKWFTNCLHYDDHLVEHSRVLYVSAAWQAGLILLQGCRDRVRTYATRKTRAASPRTARASTPVHLAALNPSPASPTAMSPHRNVPAFAATSAATPAPHVRVAAVAPAAEPSNASAATSTPVLATGAIAGIIVGVVLILGVIVFALLSIHRAARTREMALAEI</sequence>
<organism evidence="3 4">
    <name type="scientific">Synchytrium endobioticum</name>
    <dbReference type="NCBI Taxonomy" id="286115"/>
    <lineage>
        <taxon>Eukaryota</taxon>
        <taxon>Fungi</taxon>
        <taxon>Fungi incertae sedis</taxon>
        <taxon>Chytridiomycota</taxon>
        <taxon>Chytridiomycota incertae sedis</taxon>
        <taxon>Chytridiomycetes</taxon>
        <taxon>Synchytriales</taxon>
        <taxon>Synchytriaceae</taxon>
        <taxon>Synchytrium</taxon>
    </lineage>
</organism>
<dbReference type="InterPro" id="IPR011990">
    <property type="entry name" value="TPR-like_helical_dom_sf"/>
</dbReference>
<protein>
    <recommendedName>
        <fullName evidence="2">CS domain-containing protein</fullName>
    </recommendedName>
</protein>
<feature type="transmembrane region" description="Helical" evidence="1">
    <location>
        <begin position="398"/>
        <end position="425"/>
    </location>
</feature>
<name>A0A507CW05_9FUNG</name>
<dbReference type="VEuPathDB" id="FungiDB:SeMB42_g04881"/>
<dbReference type="PROSITE" id="PS51203">
    <property type="entry name" value="CS"/>
    <property type="match status" value="1"/>
</dbReference>
<dbReference type="SUPFAM" id="SSF49764">
    <property type="entry name" value="HSP20-like chaperones"/>
    <property type="match status" value="1"/>
</dbReference>
<keyword evidence="1" id="KW-0812">Transmembrane</keyword>
<dbReference type="Gene3D" id="2.60.40.790">
    <property type="match status" value="1"/>
</dbReference>
<accession>A0A507CW05</accession>
<dbReference type="InterPro" id="IPR008978">
    <property type="entry name" value="HSP20-like_chaperone"/>
</dbReference>
<dbReference type="AlphaFoldDB" id="A0A507CW05"/>
<evidence type="ECO:0000256" key="1">
    <source>
        <dbReference type="SAM" id="Phobius"/>
    </source>
</evidence>
<evidence type="ECO:0000259" key="2">
    <source>
        <dbReference type="PROSITE" id="PS51203"/>
    </source>
</evidence>
<comment type="caution">
    <text evidence="3">The sequence shown here is derived from an EMBL/GenBank/DDBJ whole genome shotgun (WGS) entry which is preliminary data.</text>
</comment>